<evidence type="ECO:0000313" key="1">
    <source>
        <dbReference type="EMBL" id="WAJ26395.1"/>
    </source>
</evidence>
<evidence type="ECO:0000313" key="2">
    <source>
        <dbReference type="Proteomes" id="UP001163223"/>
    </source>
</evidence>
<dbReference type="Proteomes" id="UP001163223">
    <property type="component" value="Chromosome"/>
</dbReference>
<reference evidence="1" key="1">
    <citation type="submission" date="2022-11" db="EMBL/GenBank/DDBJ databases">
        <title>beta-Carotene-producing bacterium, Jeongeuplla avenae sp. nov., alleviates the salt stress of Arabidopsis seedlings.</title>
        <authorList>
            <person name="Jiang L."/>
            <person name="Lee J."/>
        </authorList>
    </citation>
    <scope>NUCLEOTIDE SEQUENCE</scope>
    <source>
        <strain evidence="1">DY_R2A_6</strain>
    </source>
</reference>
<sequence length="1058" mass="106538">MTSVNTNIAAMTALRTLQATNSAMEATQNRVSTGLKIGEAKDNAAYWSISTTLKSDNKSLATVKDALSLGAATVDTAYEGLNSAKDVLDELTKLVSSARQDGVDRTKIQAQIKQLQNQLKSNAESAVFSGENWLSVNSTNPSLYTNDKSVVASFNRASSGAITLGTIDINIANVKLFDSNNTIANKGILDTRVALKNATGGNMNNAGFSAGVAPSTTALNFAAPATGGAGSLAAGAKVELGTLNLAGVSGGDKITFTLNVDGTSNTVRLDTTGLDNSNFVSSLQSAVDLAVGNSKAVVKVGGSTTGTSGMVTIETATSTGTSSTISVGAITPVDGDGVTTSTAGLLTTGSLPAPKFGASFEASAEMNGPAATVFAVPAAHGSSTVATMNFGGTFAPLTTTATDTLTFTVNYNGVPKTITIGNGNNGVTFAAGTTSAADLQGFMNSAIQAQFAGTRSTHNGRLYVANDIQVNAGVTAVATAVKGSKESIQITGISGTGNLAGRAGLAAANATATGDVRYNGAGLTAGDTFSFTVQYGSTVRQINHTFTQSEFAPGGIAAWTTAGQPTAAEWETFLQNKINDAFLTGGTGAGGAWKFNGTGADYASGDIDVKQTGGVFSVETRKKGADMSVGISNVQASIYGVASTVGSAGSRLGLAENSISNYYTDAANPVKTAGAGVVGYGKATAPEQIVGVFDNTLVKGSDRISITINVGGTEKTVSVFTDGMLGTNAAKATDADIFKTRMQNALDAQFGGNVVTFGVAGASATPTPYAMTLKTVATGATSYLAISNVTALDGTGTPVNSMSTAGLQAGTGNLGITRNGSNVSSASTAVLASGTTFAGPQTIGANDSISFNIVLDTGLPGEAMTAITVDRDRVEAALPGQNGEIRNGADYAAVLNSAFTTAGIGGRVTASAPGNVLTLTRVGGPGAGSVAVTGITPSAGANTMSVAEIDLTDGRFTSLSSTEQKTAIDAYLNVVDAARKKVIAAASDLGSASKRIDLQQNFVNSLMDTIDKGVGALVDADITEESTKLQALQVKQQLGVQSLSLANQGAQQVLRLFQ</sequence>
<keyword evidence="1" id="KW-0282">Flagellum</keyword>
<keyword evidence="2" id="KW-1185">Reference proteome</keyword>
<keyword evidence="1" id="KW-0969">Cilium</keyword>
<dbReference type="EMBL" id="CP113520">
    <property type="protein sequence ID" value="WAJ26395.1"/>
    <property type="molecule type" value="Genomic_DNA"/>
</dbReference>
<gene>
    <name evidence="1" type="ORF">OXU80_16000</name>
</gene>
<proteinExistence type="predicted"/>
<accession>A0ACD4NHU1</accession>
<protein>
    <submittedName>
        <fullName evidence="1">Flagellin</fullName>
    </submittedName>
</protein>
<keyword evidence="1" id="KW-0966">Cell projection</keyword>
<organism evidence="1 2">
    <name type="scientific">Antarcticirhabdus aurantiaca</name>
    <dbReference type="NCBI Taxonomy" id="2606717"/>
    <lineage>
        <taxon>Bacteria</taxon>
        <taxon>Pseudomonadati</taxon>
        <taxon>Pseudomonadota</taxon>
        <taxon>Alphaproteobacteria</taxon>
        <taxon>Hyphomicrobiales</taxon>
        <taxon>Aurantimonadaceae</taxon>
        <taxon>Antarcticirhabdus</taxon>
    </lineage>
</organism>
<name>A0ACD4NHU1_9HYPH</name>